<sequence>MKNTNERINLAIHKLERIEPNLIQAQLESFQDFIKTGIKEIFHEVNPILDYTGETWELYFEELEWGEVNMGMQEAQRLGLSYQMPLYVFVKLINKKTGEIKKQKLFVSDIPVMSERGTFVVKGNERVVVMQIMRAEGVLFFEQKTSTSKSPLYAVKLMPLRGRWFDFEVNKYGVMSIKLLDKRPRVLLTTLLRALGYSTDRDLKNAMSGIGDLRLLENTLRRDTTTNTEEALLEIYRKLRPEDSLNIDNAKIFLDNIFFNKRRFYLGKTGRYQLNKKLGSNASFTEEDYLLNKEDLVHVVRSLIQLNNGERQIDDIDSLANRRIRGVGELIGDRLRIGVLRVEKNTRDRMSTYGAEDLVTPSLLVNTKPISSSLNEFFGSSAVSRYMDQENILSELETKRRITAGGPRGLTKERASFSVRDVHSSHYSKLCPVTTPEGPSIGIVSHMAKYARVNDFGFLEAPYFRVLSNVSPSRIDSKNIVGHVLREDVKDSKDKVVLKKGKTLTKEDLQKLKDAHIDSLKVEPVVTNEVVYLDADGEKEYRIGRADLEKDEKGRLRAGNTYARYDGSYVNIPTENLDFVDINPGQIAGLGFSLVPFAQNDDPTRSLMASNMQRQAVPLLEPETPIVGTGYEKVVAESSGRLIKAEKSGVVVNSEAGKLTIKYDGDKKPVVHLIDKFIKTNQNTCFSQQVRAVKGEKFAKGDVLVDGPSMAGGELALGRNLTAAVMVFDGYNYEDGIVISERLVREDILTSIHIKEYVQDIRETKLGDEQITRDIPNVGEHALRNLNDEGIVRIGASVSSQDILVGIIAPKGETELTAEEKLLRAIFGEYARDVRDNSLRLPHGDEGIVIGVQLLDKIKGDKLNPGVIKQVKVWVARTSKISVGDKLTGLHGDKGVVSRILPDEDMPFLKDGTKIDIVLSPMFVKRMNIGQLKELEVAQKAKQAGVKVEVPPFAQLDMDILEKLMPKDSVDVKRTLYDGRTGEPFDKKVLIGSRYVVKLNHLSSDKIHARSTGSYTLVTQQPLGGKAQFGGQRFGEMEVWALEAHAAVHNLQELLTIKSDDVVGRASAYKSIIQGTEIEAPNIPESFKVFINELRALGLNPELLELKEDYVDDSAVAAGVIDEEAEELMQE</sequence>
<feature type="domain" description="DNA-directed RNA polymerase subunit 2 hybrid-binding" evidence="8">
    <location>
        <begin position="645"/>
        <end position="1028"/>
    </location>
</feature>
<feature type="domain" description="DNA-directed RNA polymerase beta subunit external 1" evidence="13">
    <location>
        <begin position="521"/>
        <end position="582"/>
    </location>
</feature>
<dbReference type="GO" id="GO:0003899">
    <property type="term" value="F:DNA-directed RNA polymerase activity"/>
    <property type="evidence" value="ECO:0007669"/>
    <property type="project" value="UniProtKB-UniRule"/>
</dbReference>
<organism evidence="14 15">
    <name type="scientific">Candidatus Dojkabacteria bacterium</name>
    <dbReference type="NCBI Taxonomy" id="2099670"/>
    <lineage>
        <taxon>Bacteria</taxon>
        <taxon>Candidatus Dojkabacteria</taxon>
    </lineage>
</organism>
<evidence type="ECO:0000256" key="6">
    <source>
        <dbReference type="HAMAP-Rule" id="MF_01321"/>
    </source>
</evidence>
<dbReference type="Pfam" id="PF04560">
    <property type="entry name" value="RNA_pol_Rpb2_7"/>
    <property type="match status" value="1"/>
</dbReference>
<dbReference type="Pfam" id="PF00562">
    <property type="entry name" value="RNA_pol_Rpb2_6"/>
    <property type="match status" value="1"/>
</dbReference>
<feature type="domain" description="RNA polymerase Rpb2" evidence="10">
    <location>
        <begin position="136"/>
        <end position="325"/>
    </location>
</feature>
<dbReference type="InterPro" id="IPR007120">
    <property type="entry name" value="DNA-dir_RNAP_su2_dom"/>
</dbReference>
<comment type="catalytic activity">
    <reaction evidence="5 6">
        <text>RNA(n) + a ribonucleoside 5'-triphosphate = RNA(n+1) + diphosphate</text>
        <dbReference type="Rhea" id="RHEA:21248"/>
        <dbReference type="Rhea" id="RHEA-COMP:14527"/>
        <dbReference type="Rhea" id="RHEA-COMP:17342"/>
        <dbReference type="ChEBI" id="CHEBI:33019"/>
        <dbReference type="ChEBI" id="CHEBI:61557"/>
        <dbReference type="ChEBI" id="CHEBI:140395"/>
        <dbReference type="EC" id="2.7.7.6"/>
    </reaction>
</comment>
<dbReference type="Proteomes" id="UP000745577">
    <property type="component" value="Unassembled WGS sequence"/>
</dbReference>
<dbReference type="Pfam" id="PF10385">
    <property type="entry name" value="RNA_pol_Rpb2_45"/>
    <property type="match status" value="1"/>
</dbReference>
<keyword evidence="4 6" id="KW-0804">Transcription</keyword>
<dbReference type="InterPro" id="IPR007641">
    <property type="entry name" value="RNA_pol_Rpb2_7"/>
</dbReference>
<dbReference type="Pfam" id="PF04565">
    <property type="entry name" value="RNA_pol_Rpb2_3"/>
    <property type="match status" value="1"/>
</dbReference>
<dbReference type="HAMAP" id="MF_01321">
    <property type="entry name" value="RNApol_bact_RpoB"/>
    <property type="match status" value="1"/>
</dbReference>
<evidence type="ECO:0000313" key="15">
    <source>
        <dbReference type="Proteomes" id="UP000745577"/>
    </source>
</evidence>
<evidence type="ECO:0000256" key="3">
    <source>
        <dbReference type="ARBA" id="ARBA00022695"/>
    </source>
</evidence>
<comment type="subunit">
    <text evidence="6">The RNAP catalytic core consists of 2 alpha, 1 beta, 1 beta' and 1 omega subunit. When a sigma factor is associated with the core the holoenzyme is formed, which can initiate transcription.</text>
</comment>
<dbReference type="Gene3D" id="3.90.1110.10">
    <property type="entry name" value="RNA polymerase Rpb2, domain 2"/>
    <property type="match status" value="1"/>
</dbReference>
<dbReference type="GO" id="GO:0003677">
    <property type="term" value="F:DNA binding"/>
    <property type="evidence" value="ECO:0007669"/>
    <property type="project" value="UniProtKB-UniRule"/>
</dbReference>
<dbReference type="Gene3D" id="3.90.1800.10">
    <property type="entry name" value="RNA polymerase alpha subunit dimerisation domain"/>
    <property type="match status" value="1"/>
</dbReference>
<keyword evidence="2 6" id="KW-0808">Transferase</keyword>
<feature type="domain" description="RNA polymerase Rpb2" evidence="12">
    <location>
        <begin position="386"/>
        <end position="453"/>
    </location>
</feature>
<dbReference type="InterPro" id="IPR007644">
    <property type="entry name" value="RNA_pol_bsu_protrusion"/>
</dbReference>
<dbReference type="EC" id="2.7.7.6" evidence="6"/>
<accession>A0A955L082</accession>
<dbReference type="InterPro" id="IPR015712">
    <property type="entry name" value="DNA-dir_RNA_pol_su2"/>
</dbReference>
<evidence type="ECO:0000256" key="2">
    <source>
        <dbReference type="ARBA" id="ARBA00022679"/>
    </source>
</evidence>
<keyword evidence="1 6" id="KW-0240">DNA-directed RNA polymerase</keyword>
<dbReference type="InterPro" id="IPR007642">
    <property type="entry name" value="RNA_pol_Rpb2_2"/>
</dbReference>
<evidence type="ECO:0000259" key="11">
    <source>
        <dbReference type="Pfam" id="PF04563"/>
    </source>
</evidence>
<evidence type="ECO:0000313" key="14">
    <source>
        <dbReference type="EMBL" id="MCA9379849.1"/>
    </source>
</evidence>
<dbReference type="InterPro" id="IPR014724">
    <property type="entry name" value="RNA_pol_RPB2_OB-fold"/>
</dbReference>
<reference evidence="14" key="1">
    <citation type="submission" date="2020-04" db="EMBL/GenBank/DDBJ databases">
        <authorList>
            <person name="Zhang T."/>
        </authorList>
    </citation>
    <scope>NUCLEOTIDE SEQUENCE</scope>
    <source>
        <strain evidence="14">HKST-UBA15</strain>
    </source>
</reference>
<comment type="caution">
    <text evidence="14">The sequence shown here is derived from an EMBL/GenBank/DDBJ whole genome shotgun (WGS) entry which is preliminary data.</text>
</comment>
<dbReference type="AlphaFoldDB" id="A0A955L082"/>
<evidence type="ECO:0000259" key="9">
    <source>
        <dbReference type="Pfam" id="PF04560"/>
    </source>
</evidence>
<keyword evidence="3 6" id="KW-0548">Nucleotidyltransferase</keyword>
<dbReference type="EMBL" id="JAGQLL010000015">
    <property type="protein sequence ID" value="MCA9379849.1"/>
    <property type="molecule type" value="Genomic_DNA"/>
</dbReference>
<feature type="domain" description="RNA polymerase beta subunit protrusion" evidence="11">
    <location>
        <begin position="21"/>
        <end position="371"/>
    </location>
</feature>
<dbReference type="GO" id="GO:0032549">
    <property type="term" value="F:ribonucleoside binding"/>
    <property type="evidence" value="ECO:0007669"/>
    <property type="project" value="InterPro"/>
</dbReference>
<proteinExistence type="inferred from homology"/>
<dbReference type="Gene3D" id="2.40.50.150">
    <property type="match status" value="1"/>
</dbReference>
<dbReference type="InterPro" id="IPR037034">
    <property type="entry name" value="RNA_pol_Rpb2_2_sf"/>
</dbReference>
<dbReference type="GO" id="GO:0000428">
    <property type="term" value="C:DNA-directed RNA polymerase complex"/>
    <property type="evidence" value="ECO:0007669"/>
    <property type="project" value="UniProtKB-KW"/>
</dbReference>
<evidence type="ECO:0000256" key="1">
    <source>
        <dbReference type="ARBA" id="ARBA00022478"/>
    </source>
</evidence>
<dbReference type="Gene3D" id="2.40.50.100">
    <property type="match status" value="1"/>
</dbReference>
<comment type="similarity">
    <text evidence="6 7">Belongs to the RNA polymerase beta chain family.</text>
</comment>
<evidence type="ECO:0000259" key="12">
    <source>
        <dbReference type="Pfam" id="PF04565"/>
    </source>
</evidence>
<dbReference type="InterPro" id="IPR042107">
    <property type="entry name" value="DNA-dir_RNA_pol_bsu_ext_1_sf"/>
</dbReference>
<feature type="domain" description="RNA polymerase Rpb2" evidence="9">
    <location>
        <begin position="1030"/>
        <end position="1104"/>
    </location>
</feature>
<dbReference type="InterPro" id="IPR010243">
    <property type="entry name" value="RNA_pol_bsu_bac"/>
</dbReference>
<dbReference type="InterPro" id="IPR019462">
    <property type="entry name" value="DNA-dir_RNA_pol_bsu_external_1"/>
</dbReference>
<dbReference type="Pfam" id="PF04563">
    <property type="entry name" value="RNA_pol_Rpb2_1"/>
    <property type="match status" value="1"/>
</dbReference>
<comment type="function">
    <text evidence="6">DNA-dependent RNA polymerase catalyzes the transcription of DNA into RNA using the four ribonucleoside triphosphates as substrates.</text>
</comment>
<dbReference type="Gene3D" id="2.30.150.10">
    <property type="entry name" value="DNA-directed RNA polymerase, beta subunit, external 1 domain"/>
    <property type="match status" value="1"/>
</dbReference>
<dbReference type="InterPro" id="IPR037033">
    <property type="entry name" value="DNA-dir_RNAP_su2_hyb_sf"/>
</dbReference>
<evidence type="ECO:0000256" key="4">
    <source>
        <dbReference type="ARBA" id="ARBA00023163"/>
    </source>
</evidence>
<dbReference type="GO" id="GO:0006351">
    <property type="term" value="P:DNA-templated transcription"/>
    <property type="evidence" value="ECO:0007669"/>
    <property type="project" value="UniProtKB-UniRule"/>
</dbReference>
<dbReference type="CDD" id="cd00653">
    <property type="entry name" value="RNA_pol_B_RPB2"/>
    <property type="match status" value="1"/>
</dbReference>
<evidence type="ECO:0000256" key="7">
    <source>
        <dbReference type="RuleBase" id="RU000434"/>
    </source>
</evidence>
<protein>
    <recommendedName>
        <fullName evidence="6">DNA-directed RNA polymerase subunit beta</fullName>
        <shortName evidence="6">RNAP subunit beta</shortName>
        <ecNumber evidence="6">2.7.7.6</ecNumber>
    </recommendedName>
    <alternativeName>
        <fullName evidence="6">RNA polymerase subunit beta</fullName>
    </alternativeName>
    <alternativeName>
        <fullName evidence="6">Transcriptase subunit beta</fullName>
    </alternativeName>
</protein>
<evidence type="ECO:0000256" key="5">
    <source>
        <dbReference type="ARBA" id="ARBA00048552"/>
    </source>
</evidence>
<dbReference type="SUPFAM" id="SSF64484">
    <property type="entry name" value="beta and beta-prime subunits of DNA dependent RNA-polymerase"/>
    <property type="match status" value="1"/>
</dbReference>
<dbReference type="Gene3D" id="2.40.270.10">
    <property type="entry name" value="DNA-directed RNA polymerase, subunit 2, domain 6"/>
    <property type="match status" value="1"/>
</dbReference>
<dbReference type="Pfam" id="PF04561">
    <property type="entry name" value="RNA_pol_Rpb2_2"/>
    <property type="match status" value="1"/>
</dbReference>
<dbReference type="Gene3D" id="3.90.1100.10">
    <property type="match status" value="1"/>
</dbReference>
<name>A0A955L082_9BACT</name>
<evidence type="ECO:0000259" key="8">
    <source>
        <dbReference type="Pfam" id="PF00562"/>
    </source>
</evidence>
<evidence type="ECO:0000259" key="10">
    <source>
        <dbReference type="Pfam" id="PF04561"/>
    </source>
</evidence>
<gene>
    <name evidence="6" type="primary">rpoB</name>
    <name evidence="14" type="ORF">KC675_01580</name>
</gene>
<reference evidence="14" key="2">
    <citation type="journal article" date="2021" name="Microbiome">
        <title>Successional dynamics and alternative stable states in a saline activated sludge microbial community over 9 years.</title>
        <authorList>
            <person name="Wang Y."/>
            <person name="Ye J."/>
            <person name="Ju F."/>
            <person name="Liu L."/>
            <person name="Boyd J.A."/>
            <person name="Deng Y."/>
            <person name="Parks D.H."/>
            <person name="Jiang X."/>
            <person name="Yin X."/>
            <person name="Woodcroft B.J."/>
            <person name="Tyson G.W."/>
            <person name="Hugenholtz P."/>
            <person name="Polz M.F."/>
            <person name="Zhang T."/>
        </authorList>
    </citation>
    <scope>NUCLEOTIDE SEQUENCE</scope>
    <source>
        <strain evidence="14">HKST-UBA15</strain>
    </source>
</reference>
<dbReference type="PANTHER" id="PTHR20856">
    <property type="entry name" value="DNA-DIRECTED RNA POLYMERASE I SUBUNIT 2"/>
    <property type="match status" value="1"/>
</dbReference>
<dbReference type="InterPro" id="IPR007645">
    <property type="entry name" value="RNA_pol_Rpb2_3"/>
</dbReference>
<evidence type="ECO:0000259" key="13">
    <source>
        <dbReference type="Pfam" id="PF10385"/>
    </source>
</evidence>